<evidence type="ECO:0000313" key="2">
    <source>
        <dbReference type="EMBL" id="MBB5046887.1"/>
    </source>
</evidence>
<dbReference type="InterPro" id="IPR050152">
    <property type="entry name" value="ChlB/BchB/BchZ"/>
</dbReference>
<proteinExistence type="predicted"/>
<dbReference type="RefSeq" id="WP_184256214.1">
    <property type="nucleotide sequence ID" value="NZ_JACHIH010000007.1"/>
</dbReference>
<feature type="domain" description="Nitrogenase/oxidoreductase component 1" evidence="1">
    <location>
        <begin position="34"/>
        <end position="457"/>
    </location>
</feature>
<gene>
    <name evidence="2" type="ORF">HNR60_001636</name>
</gene>
<evidence type="ECO:0000259" key="1">
    <source>
        <dbReference type="Pfam" id="PF00148"/>
    </source>
</evidence>
<keyword evidence="3" id="KW-1185">Reference proteome</keyword>
<protein>
    <submittedName>
        <fullName evidence="2">Nitrogenase molybdenum-iron protein beta chain</fullName>
        <ecNumber evidence="2">1.18.6.1</ecNumber>
    </submittedName>
</protein>
<evidence type="ECO:0000313" key="3">
    <source>
        <dbReference type="Proteomes" id="UP000542353"/>
    </source>
</evidence>
<dbReference type="Pfam" id="PF00148">
    <property type="entry name" value="Oxidored_nitro"/>
    <property type="match status" value="1"/>
</dbReference>
<dbReference type="AlphaFoldDB" id="A0A7W7Z3A6"/>
<reference evidence="2 3" key="1">
    <citation type="submission" date="2020-08" db="EMBL/GenBank/DDBJ databases">
        <title>Genomic Encyclopedia of Type Strains, Phase IV (KMG-IV): sequencing the most valuable type-strain genomes for metagenomic binning, comparative biology and taxonomic classification.</title>
        <authorList>
            <person name="Goeker M."/>
        </authorList>
    </citation>
    <scope>NUCLEOTIDE SEQUENCE [LARGE SCALE GENOMIC DNA]</scope>
    <source>
        <strain evidence="2 3">DSM 12706</strain>
    </source>
</reference>
<dbReference type="PANTHER" id="PTHR33712">
    <property type="entry name" value="LIGHT-INDEPENDENT PROTOCHLOROPHYLLIDE REDUCTASE SUBUNIT B"/>
    <property type="match status" value="1"/>
</dbReference>
<sequence length="463" mass="49962">MAITPLKTRNSGAAPLVPDIAEEGPIEQVRYACALGAMQTVASIPRAIAITHCGPGCADKQCGALAFNNAYQGGGWGGLGVAPSTNATQREVIFGGEDRLRELITHTLDLMEADLFVVLTGCIPDLIGDDVPAVVREFQARGAPVVHAGTGGFRGNNYFGHEVVTRAIIDQFAGPYDGPREAGLVNLWSPIPYQDPFWRGDLVELKRLLEGIGLRVNVLFGPGSAGVAEWRAIPRAQFNLVLSPWLGLATAQHLERQYGQPFLHIAVPPIGGRQTSEFLRQVAGFAGVPEAPAAAFIAAEERDYYGYIEAFSEFYSQYRWGLPARFAAVGDAATTLALSTFAVRQLGLMPACVVVTDNTPAEHRDAVRAAFRSLDHDVSIEPVFAEDSYAVHAAIRAADFGRKPPLIFGTTWERDLAKELRGFILEVGFPASYEVVLSRGYAGYRGALTLIERIYTTAISRSA</sequence>
<dbReference type="InterPro" id="IPR000510">
    <property type="entry name" value="Nase/OxRdtase_comp1"/>
</dbReference>
<organism evidence="2 3">
    <name type="scientific">Rhodopseudomonas rhenobacensis</name>
    <dbReference type="NCBI Taxonomy" id="87461"/>
    <lineage>
        <taxon>Bacteria</taxon>
        <taxon>Pseudomonadati</taxon>
        <taxon>Pseudomonadota</taxon>
        <taxon>Alphaproteobacteria</taxon>
        <taxon>Hyphomicrobiales</taxon>
        <taxon>Nitrobacteraceae</taxon>
        <taxon>Rhodopseudomonas</taxon>
    </lineage>
</organism>
<comment type="caution">
    <text evidence="2">The sequence shown here is derived from an EMBL/GenBank/DDBJ whole genome shotgun (WGS) entry which is preliminary data.</text>
</comment>
<dbReference type="PANTHER" id="PTHR33712:SF7">
    <property type="entry name" value="LIGHT-INDEPENDENT PROTOCHLOROPHYLLIDE REDUCTASE SUBUNIT B"/>
    <property type="match status" value="1"/>
</dbReference>
<dbReference type="EC" id="1.18.6.1" evidence="2"/>
<dbReference type="Gene3D" id="3.40.50.1980">
    <property type="entry name" value="Nitrogenase molybdenum iron protein domain"/>
    <property type="match status" value="3"/>
</dbReference>
<dbReference type="GO" id="GO:0016163">
    <property type="term" value="F:nitrogenase activity"/>
    <property type="evidence" value="ECO:0007669"/>
    <property type="project" value="UniProtKB-EC"/>
</dbReference>
<name>A0A7W7Z3A6_9BRAD</name>
<dbReference type="EMBL" id="JACHIH010000007">
    <property type="protein sequence ID" value="MBB5046887.1"/>
    <property type="molecule type" value="Genomic_DNA"/>
</dbReference>
<dbReference type="CDD" id="cd01971">
    <property type="entry name" value="Nitrogenase_VnfN_like"/>
    <property type="match status" value="1"/>
</dbReference>
<keyword evidence="2" id="KW-0560">Oxidoreductase</keyword>
<dbReference type="Proteomes" id="UP000542353">
    <property type="component" value="Unassembled WGS sequence"/>
</dbReference>
<dbReference type="SUPFAM" id="SSF53807">
    <property type="entry name" value="Helical backbone' metal receptor"/>
    <property type="match status" value="1"/>
</dbReference>
<accession>A0A7W7Z3A6</accession>